<dbReference type="SUPFAM" id="SSF46785">
    <property type="entry name" value="Winged helix' DNA-binding domain"/>
    <property type="match status" value="1"/>
</dbReference>
<evidence type="ECO:0000259" key="5">
    <source>
        <dbReference type="PROSITE" id="PS50125"/>
    </source>
</evidence>
<dbReference type="InterPro" id="IPR018490">
    <property type="entry name" value="cNMP-bd_dom_sf"/>
</dbReference>
<dbReference type="SMART" id="SM00100">
    <property type="entry name" value="cNMP"/>
    <property type="match status" value="1"/>
</dbReference>
<evidence type="ECO:0000256" key="3">
    <source>
        <dbReference type="ARBA" id="ARBA00023163"/>
    </source>
</evidence>
<gene>
    <name evidence="6" type="ORF">HKK74_25690</name>
</gene>
<comment type="caution">
    <text evidence="6">The sequence shown here is derived from an EMBL/GenBank/DDBJ whole genome shotgun (WGS) entry which is preliminary data.</text>
</comment>
<evidence type="ECO:0000259" key="4">
    <source>
        <dbReference type="PROSITE" id="PS50042"/>
    </source>
</evidence>
<keyword evidence="1" id="KW-0805">Transcription regulation</keyword>
<accession>A0ABR7LW02</accession>
<sequence length="605" mass="64074">MSYRNHALHRLLIAFSDASAAFEMSRAAPPSLRAGSVRRLLEAFSGATPGIGSIGSHTRTRVLTKQPTAAAGVVTVPTPAQWDKVQVPSLTRGTVAGLLGFSVLGAACTTWAAIATSAGGAGVVAALTFAVPALFLTPIVQYARGQAALTRAGLAFAGTVDDVRALKASDAAVFARLLGHSQSPRSRGTTPARHPDEFRESFWNALEPAERRHLHEIAQERVFAAGVPLLRQGYPADYVVIIRSGWTKVRVDRAGEERIVAVRGPGDLVGERALLRDGAWSATVIALDAVDALVIAAEDFSALVSRYPGVLSVLEKQVHDRIAEEPTLSTPNELIDTEQRLAALITALGGAQPTTLPVTGHELAGWTSSSPAVVGSVLTSWRDQGIVRTNTDAIDVLDPGQLERLTDNPPIPSETAAASPFWTGQNCTIMFLDIAGFGAPTRTETDRRVIRTVLYEVLQQAFDDAAVSWAACHREDRGDGVLIVIPPGISTNVVLDSLIPQFSAGMGRHNRQAGEAQRFQVRVAVHVGPVVADTLGVSGSALIQAARLLDSLELKRRLAAGGADLGLIVSASVYETVVGPAADFERVRVSAKETSTTAWMRLVPP</sequence>
<dbReference type="Gene3D" id="3.30.70.1230">
    <property type="entry name" value="Nucleotide cyclase"/>
    <property type="match status" value="1"/>
</dbReference>
<dbReference type="InterPro" id="IPR029787">
    <property type="entry name" value="Nucleotide_cyclase"/>
</dbReference>
<dbReference type="PROSITE" id="PS50042">
    <property type="entry name" value="CNMP_BINDING_3"/>
    <property type="match status" value="1"/>
</dbReference>
<dbReference type="CDD" id="cd00038">
    <property type="entry name" value="CAP_ED"/>
    <property type="match status" value="1"/>
</dbReference>
<proteinExistence type="predicted"/>
<evidence type="ECO:0000313" key="7">
    <source>
        <dbReference type="Proteomes" id="UP000805614"/>
    </source>
</evidence>
<protein>
    <submittedName>
        <fullName evidence="6">Cyclic nucleotide-binding domain-containing protein</fullName>
    </submittedName>
</protein>
<dbReference type="InterPro" id="IPR036390">
    <property type="entry name" value="WH_DNA-bd_sf"/>
</dbReference>
<dbReference type="Gene3D" id="1.10.10.10">
    <property type="entry name" value="Winged helix-like DNA-binding domain superfamily/Winged helix DNA-binding domain"/>
    <property type="match status" value="1"/>
</dbReference>
<dbReference type="InterPro" id="IPR001054">
    <property type="entry name" value="A/G_cyclase"/>
</dbReference>
<dbReference type="InterPro" id="IPR014710">
    <property type="entry name" value="RmlC-like_jellyroll"/>
</dbReference>
<dbReference type="Gene3D" id="2.60.120.10">
    <property type="entry name" value="Jelly Rolls"/>
    <property type="match status" value="1"/>
</dbReference>
<keyword evidence="2" id="KW-0238">DNA-binding</keyword>
<evidence type="ECO:0000313" key="6">
    <source>
        <dbReference type="EMBL" id="MBC6468858.1"/>
    </source>
</evidence>
<dbReference type="PANTHER" id="PTHR24567">
    <property type="entry name" value="CRP FAMILY TRANSCRIPTIONAL REGULATORY PROTEIN"/>
    <property type="match status" value="1"/>
</dbReference>
<keyword evidence="7" id="KW-1185">Reference proteome</keyword>
<dbReference type="InterPro" id="IPR000595">
    <property type="entry name" value="cNMP-bd_dom"/>
</dbReference>
<evidence type="ECO:0000256" key="2">
    <source>
        <dbReference type="ARBA" id="ARBA00023125"/>
    </source>
</evidence>
<name>A0ABR7LW02_9ACTN</name>
<dbReference type="Proteomes" id="UP000805614">
    <property type="component" value="Unassembled WGS sequence"/>
</dbReference>
<organism evidence="6 7">
    <name type="scientific">Actinomadura alba</name>
    <dbReference type="NCBI Taxonomy" id="406431"/>
    <lineage>
        <taxon>Bacteria</taxon>
        <taxon>Bacillati</taxon>
        <taxon>Actinomycetota</taxon>
        <taxon>Actinomycetes</taxon>
        <taxon>Streptosporangiales</taxon>
        <taxon>Thermomonosporaceae</taxon>
        <taxon>Actinomadura</taxon>
    </lineage>
</organism>
<dbReference type="RefSeq" id="WP_187245912.1">
    <property type="nucleotide sequence ID" value="NZ_BAAAOK010000001.1"/>
</dbReference>
<feature type="domain" description="Cyclic nucleotide-binding" evidence="4">
    <location>
        <begin position="202"/>
        <end position="304"/>
    </location>
</feature>
<dbReference type="InterPro" id="IPR050397">
    <property type="entry name" value="Env_Response_Regulators"/>
</dbReference>
<evidence type="ECO:0000256" key="1">
    <source>
        <dbReference type="ARBA" id="ARBA00023015"/>
    </source>
</evidence>
<dbReference type="PROSITE" id="PS50125">
    <property type="entry name" value="GUANYLATE_CYCLASE_2"/>
    <property type="match status" value="1"/>
</dbReference>
<dbReference type="Pfam" id="PF00027">
    <property type="entry name" value="cNMP_binding"/>
    <property type="match status" value="1"/>
</dbReference>
<dbReference type="InterPro" id="IPR036388">
    <property type="entry name" value="WH-like_DNA-bd_sf"/>
</dbReference>
<keyword evidence="3" id="KW-0804">Transcription</keyword>
<dbReference type="SUPFAM" id="SSF55073">
    <property type="entry name" value="Nucleotide cyclase"/>
    <property type="match status" value="1"/>
</dbReference>
<dbReference type="PANTHER" id="PTHR24567:SF74">
    <property type="entry name" value="HTH-TYPE TRANSCRIPTIONAL REGULATOR ARCR"/>
    <property type="match status" value="1"/>
</dbReference>
<dbReference type="InterPro" id="IPR012318">
    <property type="entry name" value="HTH_CRP"/>
</dbReference>
<dbReference type="Pfam" id="PF13545">
    <property type="entry name" value="HTH_Crp_2"/>
    <property type="match status" value="1"/>
</dbReference>
<dbReference type="SUPFAM" id="SSF51206">
    <property type="entry name" value="cAMP-binding domain-like"/>
    <property type="match status" value="1"/>
</dbReference>
<reference evidence="6 7" key="1">
    <citation type="submission" date="2020-06" db="EMBL/GenBank/DDBJ databases">
        <title>Actinomadura xiongansis sp. nov., isolated from soil of Baiyangdian.</title>
        <authorList>
            <person name="Zhang X."/>
        </authorList>
    </citation>
    <scope>NUCLEOTIDE SEQUENCE [LARGE SCALE GENOMIC DNA]</scope>
    <source>
        <strain evidence="6 7">HBUM206468</strain>
    </source>
</reference>
<feature type="domain" description="Guanylate cyclase" evidence="5">
    <location>
        <begin position="428"/>
        <end position="549"/>
    </location>
</feature>
<dbReference type="EMBL" id="JABVEC010000022">
    <property type="protein sequence ID" value="MBC6468858.1"/>
    <property type="molecule type" value="Genomic_DNA"/>
</dbReference>